<dbReference type="PANTHER" id="PTHR23113:SF174">
    <property type="entry name" value="RAS GUANYL-RELEASING PROTEIN 1"/>
    <property type="match status" value="1"/>
</dbReference>
<comment type="similarity">
    <text evidence="3">Belongs to the RASGRP family.</text>
</comment>
<dbReference type="InterPro" id="IPR020454">
    <property type="entry name" value="DAG/PE-bd"/>
</dbReference>
<keyword evidence="9" id="KW-0863">Zinc-finger</keyword>
<dbReference type="PROSITE" id="PS00018">
    <property type="entry name" value="EF_HAND_1"/>
    <property type="match status" value="1"/>
</dbReference>
<evidence type="ECO:0000256" key="8">
    <source>
        <dbReference type="ARBA" id="ARBA00022737"/>
    </source>
</evidence>
<accession>A0ABD0WBY0</accession>
<name>A0ABD0WBY0_UMBPY</name>
<dbReference type="PROSITE" id="PS50009">
    <property type="entry name" value="RASGEF_CAT"/>
    <property type="match status" value="1"/>
</dbReference>
<dbReference type="InterPro" id="IPR018247">
    <property type="entry name" value="EF_Hand_1_Ca_BS"/>
</dbReference>
<evidence type="ECO:0000256" key="13">
    <source>
        <dbReference type="ARBA" id="ARBA00023136"/>
    </source>
</evidence>
<keyword evidence="6 14" id="KW-0344">Guanine-nucleotide releasing factor</keyword>
<dbReference type="InterPro" id="IPR002048">
    <property type="entry name" value="EF_hand_dom"/>
</dbReference>
<keyword evidence="8" id="KW-0677">Repeat</keyword>
<keyword evidence="10" id="KW-0862">Zinc</keyword>
<dbReference type="GO" id="GO:0005085">
    <property type="term" value="F:guanyl-nucleotide exchange factor activity"/>
    <property type="evidence" value="ECO:0007669"/>
    <property type="project" value="UniProtKB-KW"/>
</dbReference>
<evidence type="ECO:0000256" key="10">
    <source>
        <dbReference type="ARBA" id="ARBA00022833"/>
    </source>
</evidence>
<dbReference type="FunFam" id="1.10.238.10:FF:000051">
    <property type="entry name" value="Ras guanyl-releasing protein 3 isoform 1"/>
    <property type="match status" value="1"/>
</dbReference>
<comment type="subcellular location">
    <subcellularLocation>
        <location evidence="1">Cell membrane</location>
        <topology evidence="1">Peripheral membrane protein</topology>
    </subcellularLocation>
    <subcellularLocation>
        <location evidence="2">Cytoplasm</location>
        <location evidence="2">Cytosol</location>
    </subcellularLocation>
</comment>
<evidence type="ECO:0000256" key="6">
    <source>
        <dbReference type="ARBA" id="ARBA00022658"/>
    </source>
</evidence>
<keyword evidence="7" id="KW-0479">Metal-binding</keyword>
<evidence type="ECO:0000256" key="12">
    <source>
        <dbReference type="ARBA" id="ARBA00023054"/>
    </source>
</evidence>
<organism evidence="20 21">
    <name type="scientific">Umbra pygmaea</name>
    <name type="common">Eastern mudminnow</name>
    <dbReference type="NCBI Taxonomy" id="75934"/>
    <lineage>
        <taxon>Eukaryota</taxon>
        <taxon>Metazoa</taxon>
        <taxon>Chordata</taxon>
        <taxon>Craniata</taxon>
        <taxon>Vertebrata</taxon>
        <taxon>Euteleostomi</taxon>
        <taxon>Actinopterygii</taxon>
        <taxon>Neopterygii</taxon>
        <taxon>Teleostei</taxon>
        <taxon>Protacanthopterygii</taxon>
        <taxon>Esociformes</taxon>
        <taxon>Umbridae</taxon>
        <taxon>Umbra</taxon>
    </lineage>
</organism>
<dbReference type="Pfam" id="PF00617">
    <property type="entry name" value="RasGEF"/>
    <property type="match status" value="1"/>
</dbReference>
<dbReference type="PROSITE" id="PS50222">
    <property type="entry name" value="EF_HAND_2"/>
    <property type="match status" value="1"/>
</dbReference>
<dbReference type="Gene3D" id="1.10.840.10">
    <property type="entry name" value="Ras guanine-nucleotide exchange factors catalytic domain"/>
    <property type="match status" value="1"/>
</dbReference>
<feature type="compositionally biased region" description="Polar residues" evidence="16">
    <location>
        <begin position="490"/>
        <end position="509"/>
    </location>
</feature>
<feature type="coiled-coil region" evidence="15">
    <location>
        <begin position="624"/>
        <end position="658"/>
    </location>
</feature>
<evidence type="ECO:0000259" key="18">
    <source>
        <dbReference type="PROSITE" id="PS50081"/>
    </source>
</evidence>
<dbReference type="Pfam" id="PF00130">
    <property type="entry name" value="C1_1"/>
    <property type="match status" value="1"/>
</dbReference>
<evidence type="ECO:0000256" key="2">
    <source>
        <dbReference type="ARBA" id="ARBA00004514"/>
    </source>
</evidence>
<evidence type="ECO:0000313" key="21">
    <source>
        <dbReference type="Proteomes" id="UP001557470"/>
    </source>
</evidence>
<dbReference type="PANTHER" id="PTHR23113">
    <property type="entry name" value="GUANINE NUCLEOTIDE EXCHANGE FACTOR"/>
    <property type="match status" value="1"/>
</dbReference>
<dbReference type="SMART" id="SM00147">
    <property type="entry name" value="RasGEF"/>
    <property type="match status" value="1"/>
</dbReference>
<dbReference type="InterPro" id="IPR011992">
    <property type="entry name" value="EF-hand-dom_pair"/>
</dbReference>
<evidence type="ECO:0000256" key="15">
    <source>
        <dbReference type="SAM" id="Coils"/>
    </source>
</evidence>
<evidence type="ECO:0000256" key="3">
    <source>
        <dbReference type="ARBA" id="ARBA00009566"/>
    </source>
</evidence>
<evidence type="ECO:0000256" key="9">
    <source>
        <dbReference type="ARBA" id="ARBA00022771"/>
    </source>
</evidence>
<gene>
    <name evidence="20" type="ORF">UPYG_G00223100</name>
</gene>
<dbReference type="InterPro" id="IPR001895">
    <property type="entry name" value="RASGEF_cat_dom"/>
</dbReference>
<feature type="domain" description="Ras-GEF" evidence="17">
    <location>
        <begin position="99"/>
        <end position="330"/>
    </location>
</feature>
<keyword evidence="4" id="KW-1003">Cell membrane</keyword>
<feature type="domain" description="Phorbol-ester/DAG-type" evidence="18">
    <location>
        <begin position="435"/>
        <end position="485"/>
    </location>
</feature>
<dbReference type="PRINTS" id="PR00008">
    <property type="entry name" value="DAGPEDOMAIN"/>
</dbReference>
<keyword evidence="5" id="KW-0963">Cytoplasm</keyword>
<dbReference type="InterPro" id="IPR046349">
    <property type="entry name" value="C1-like_sf"/>
</dbReference>
<keyword evidence="13" id="KW-0472">Membrane</keyword>
<dbReference type="GO" id="GO:0005829">
    <property type="term" value="C:cytosol"/>
    <property type="evidence" value="ECO:0007669"/>
    <property type="project" value="UniProtKB-SubCell"/>
</dbReference>
<evidence type="ECO:0000256" key="7">
    <source>
        <dbReference type="ARBA" id="ARBA00022723"/>
    </source>
</evidence>
<keyword evidence="11" id="KW-0106">Calcium</keyword>
<dbReference type="GO" id="GO:0008270">
    <property type="term" value="F:zinc ion binding"/>
    <property type="evidence" value="ECO:0007669"/>
    <property type="project" value="UniProtKB-KW"/>
</dbReference>
<dbReference type="PROSITE" id="PS50081">
    <property type="entry name" value="ZF_DAG_PE_2"/>
    <property type="match status" value="1"/>
</dbReference>
<evidence type="ECO:0000256" key="16">
    <source>
        <dbReference type="SAM" id="MobiDB-lite"/>
    </source>
</evidence>
<dbReference type="InterPro" id="IPR023578">
    <property type="entry name" value="Ras_GEF_dom_sf"/>
</dbReference>
<dbReference type="SMART" id="SM00109">
    <property type="entry name" value="C1"/>
    <property type="match status" value="1"/>
</dbReference>
<dbReference type="GO" id="GO:0005886">
    <property type="term" value="C:plasma membrane"/>
    <property type="evidence" value="ECO:0007669"/>
    <property type="project" value="UniProtKB-SubCell"/>
</dbReference>
<dbReference type="InterPro" id="IPR036964">
    <property type="entry name" value="RASGEF_cat_dom_sf"/>
</dbReference>
<evidence type="ECO:0008006" key="22">
    <source>
        <dbReference type="Google" id="ProtNLM"/>
    </source>
</evidence>
<dbReference type="FunFam" id="3.30.60.20:FF:000023">
    <property type="entry name" value="RAS guanyl-releasing protein 1 isoform X1"/>
    <property type="match status" value="1"/>
</dbReference>
<dbReference type="SUPFAM" id="SSF47473">
    <property type="entry name" value="EF-hand"/>
    <property type="match status" value="1"/>
</dbReference>
<dbReference type="EMBL" id="JAGEUA010000007">
    <property type="protein sequence ID" value="KAL0969144.1"/>
    <property type="molecule type" value="Genomic_DNA"/>
</dbReference>
<protein>
    <recommendedName>
        <fullName evidence="22">RAS guanyl releasing protein 1</fullName>
    </recommendedName>
</protein>
<evidence type="ECO:0000256" key="4">
    <source>
        <dbReference type="ARBA" id="ARBA00022475"/>
    </source>
</evidence>
<evidence type="ECO:0000256" key="11">
    <source>
        <dbReference type="ARBA" id="ARBA00022837"/>
    </source>
</evidence>
<dbReference type="Gene3D" id="1.20.870.10">
    <property type="entry name" value="Son of sevenless (SoS) protein Chain: S domain 1"/>
    <property type="match status" value="1"/>
</dbReference>
<dbReference type="SUPFAM" id="SSF48366">
    <property type="entry name" value="Ras GEF"/>
    <property type="match status" value="1"/>
</dbReference>
<feature type="region of interest" description="Disordered" evidence="16">
    <location>
        <begin position="489"/>
        <end position="542"/>
    </location>
</feature>
<dbReference type="Proteomes" id="UP001557470">
    <property type="component" value="Unassembled WGS sequence"/>
</dbReference>
<evidence type="ECO:0000313" key="20">
    <source>
        <dbReference type="EMBL" id="KAL0969144.1"/>
    </source>
</evidence>
<proteinExistence type="inferred from homology"/>
<sequence length="676" mass="77284">MAQLCSALENEQTSECERICYFIRYWIQEFWTMFRLHNSLSDSMVQFQDLIREQGQERLCPLLETKWINDRHWSQKPSQRIKANCSKKRKVSLLFDHLEPIELAEHLTYLEFKSFCRISFADYQNYIRSCCMKDIPMMERSIALCNGISQWVQLMVLSRPTSQLRAEVFTKFIHVAQSLHLMHNFNTLMAVVGGLCHSSISRLKETSSHVTHDVTKVLNEMTELLSSCRNYDNYRQAYSRCAGFKIPILGVHLKDLISVNEAMSDYLEDDKVNVQKLQALYNHINELIQLQQVTPQLDANKDLVHLLTLSLDLYYTEDEIYELSYTREPKNSKAPPATPSRPPVVVDWASGVTPKPDPKTISKHVQRMVDSVFKNYDHDEDGFISQGDFEKIAASFPFSFCVMDKEKEGQISREEITAHFMRASVICSKLGLGFVHNFQETTYMKPTFCDNCSGFLWGVIKQGYRCRDCGMNCHRLCKDQVAFECKKNAKGSSTSEGPLTPGSTASSTPGGLEEEGPFPYPSEQCRDWSPDSPGPSQRRLPPELAMPVGIHRSTQTEQHPSPALHPETSRVQPVQAALLALVPPSLTPCPSPVPQRKQRAYAKWENRASTVLKPREPDKDKPTYDALEQENQMLQKKNEMLQKKLKETQREIEILQTLLNRHALHTVVDDSSSSSS</sequence>
<dbReference type="PROSITE" id="PS00479">
    <property type="entry name" value="ZF_DAG_PE_1"/>
    <property type="match status" value="1"/>
</dbReference>
<keyword evidence="21" id="KW-1185">Reference proteome</keyword>
<dbReference type="SUPFAM" id="SSF57889">
    <property type="entry name" value="Cysteine-rich domain"/>
    <property type="match status" value="1"/>
</dbReference>
<evidence type="ECO:0000256" key="1">
    <source>
        <dbReference type="ARBA" id="ARBA00004202"/>
    </source>
</evidence>
<evidence type="ECO:0000256" key="5">
    <source>
        <dbReference type="ARBA" id="ARBA00022490"/>
    </source>
</evidence>
<comment type="caution">
    <text evidence="20">The sequence shown here is derived from an EMBL/GenBank/DDBJ whole genome shotgun (WGS) entry which is preliminary data.</text>
</comment>
<dbReference type="Gene3D" id="6.10.250.2730">
    <property type="match status" value="1"/>
</dbReference>
<dbReference type="FunFam" id="1.10.840.10:FF:000003">
    <property type="entry name" value="Ras guanyl-releasing protein 3 isoform 1"/>
    <property type="match status" value="1"/>
</dbReference>
<dbReference type="CDD" id="cd00155">
    <property type="entry name" value="RasGEF"/>
    <property type="match status" value="1"/>
</dbReference>
<dbReference type="AlphaFoldDB" id="A0ABD0WBY0"/>
<dbReference type="InterPro" id="IPR008937">
    <property type="entry name" value="Ras-like_GEF"/>
</dbReference>
<dbReference type="Gene3D" id="3.30.60.20">
    <property type="match status" value="1"/>
</dbReference>
<evidence type="ECO:0000259" key="17">
    <source>
        <dbReference type="PROSITE" id="PS50009"/>
    </source>
</evidence>
<evidence type="ECO:0000256" key="14">
    <source>
        <dbReference type="PROSITE-ProRule" id="PRU00168"/>
    </source>
</evidence>
<feature type="domain" description="EF-hand" evidence="19">
    <location>
        <begin position="364"/>
        <end position="399"/>
    </location>
</feature>
<keyword evidence="12 15" id="KW-0175">Coiled coil</keyword>
<reference evidence="20 21" key="1">
    <citation type="submission" date="2024-06" db="EMBL/GenBank/DDBJ databases">
        <authorList>
            <person name="Pan Q."/>
            <person name="Wen M."/>
            <person name="Jouanno E."/>
            <person name="Zahm M."/>
            <person name="Klopp C."/>
            <person name="Cabau C."/>
            <person name="Louis A."/>
            <person name="Berthelot C."/>
            <person name="Parey E."/>
            <person name="Roest Crollius H."/>
            <person name="Montfort J."/>
            <person name="Robinson-Rechavi M."/>
            <person name="Bouchez O."/>
            <person name="Lampietro C."/>
            <person name="Lopez Roques C."/>
            <person name="Donnadieu C."/>
            <person name="Postlethwait J."/>
            <person name="Bobe J."/>
            <person name="Verreycken H."/>
            <person name="Guiguen Y."/>
        </authorList>
    </citation>
    <scope>NUCLEOTIDE SEQUENCE [LARGE SCALE GENOMIC DNA]</scope>
    <source>
        <strain evidence="20">Up_M1</strain>
        <tissue evidence="20">Testis</tissue>
    </source>
</reference>
<dbReference type="InterPro" id="IPR002219">
    <property type="entry name" value="PKC_DAG/PE"/>
</dbReference>
<evidence type="ECO:0000259" key="19">
    <source>
        <dbReference type="PROSITE" id="PS50222"/>
    </source>
</evidence>
<dbReference type="Gene3D" id="1.10.238.10">
    <property type="entry name" value="EF-hand"/>
    <property type="match status" value="1"/>
</dbReference>